<dbReference type="AlphaFoldDB" id="A0A072U821"/>
<dbReference type="InterPro" id="IPR042160">
    <property type="entry name" value="HD-Zip_IV"/>
</dbReference>
<dbReference type="InterPro" id="IPR017970">
    <property type="entry name" value="Homeobox_CS"/>
</dbReference>
<evidence type="ECO:0000256" key="4">
    <source>
        <dbReference type="ARBA" id="ARBA00023242"/>
    </source>
</evidence>
<feature type="coiled-coil region" evidence="7">
    <location>
        <begin position="125"/>
        <end position="159"/>
    </location>
</feature>
<feature type="DNA-binding region" description="Homeobox" evidence="5">
    <location>
        <begin position="25"/>
        <end position="84"/>
    </location>
</feature>
<dbReference type="InterPro" id="IPR009057">
    <property type="entry name" value="Homeodomain-like_sf"/>
</dbReference>
<keyword evidence="11" id="KW-1185">Reference proteome</keyword>
<evidence type="ECO:0000313" key="9">
    <source>
        <dbReference type="EMBL" id="KEH25526.1"/>
    </source>
</evidence>
<dbReference type="GO" id="GO:0005634">
    <property type="term" value="C:nucleus"/>
    <property type="evidence" value="ECO:0007669"/>
    <property type="project" value="UniProtKB-SubCell"/>
</dbReference>
<evidence type="ECO:0000313" key="11">
    <source>
        <dbReference type="Proteomes" id="UP000002051"/>
    </source>
</evidence>
<dbReference type="EMBL" id="CM001222">
    <property type="protein sequence ID" value="KEH25526.1"/>
    <property type="molecule type" value="Genomic_DNA"/>
</dbReference>
<dbReference type="GO" id="GO:0000981">
    <property type="term" value="F:DNA-binding transcription factor activity, RNA polymerase II-specific"/>
    <property type="evidence" value="ECO:0007669"/>
    <property type="project" value="InterPro"/>
</dbReference>
<dbReference type="CDD" id="cd00086">
    <property type="entry name" value="homeodomain"/>
    <property type="match status" value="1"/>
</dbReference>
<dbReference type="STRING" id="3880.A0A072U821"/>
<keyword evidence="2 5" id="KW-0238">DNA-binding</keyword>
<reference evidence="9 11" key="1">
    <citation type="journal article" date="2011" name="Nature">
        <title>The Medicago genome provides insight into the evolution of rhizobial symbioses.</title>
        <authorList>
            <person name="Young N.D."/>
            <person name="Debelle F."/>
            <person name="Oldroyd G.E."/>
            <person name="Geurts R."/>
            <person name="Cannon S.B."/>
            <person name="Udvardi M.K."/>
            <person name="Benedito V.A."/>
            <person name="Mayer K.F."/>
            <person name="Gouzy J."/>
            <person name="Schoof H."/>
            <person name="Van de Peer Y."/>
            <person name="Proost S."/>
            <person name="Cook D.R."/>
            <person name="Meyers B.C."/>
            <person name="Spannagl M."/>
            <person name="Cheung F."/>
            <person name="De Mita S."/>
            <person name="Krishnakumar V."/>
            <person name="Gundlach H."/>
            <person name="Zhou S."/>
            <person name="Mudge J."/>
            <person name="Bharti A.K."/>
            <person name="Murray J.D."/>
            <person name="Naoumkina M.A."/>
            <person name="Rosen B."/>
            <person name="Silverstein K.A."/>
            <person name="Tang H."/>
            <person name="Rombauts S."/>
            <person name="Zhao P.X."/>
            <person name="Zhou P."/>
            <person name="Barbe V."/>
            <person name="Bardou P."/>
            <person name="Bechner M."/>
            <person name="Bellec A."/>
            <person name="Berger A."/>
            <person name="Berges H."/>
            <person name="Bidwell S."/>
            <person name="Bisseling T."/>
            <person name="Choisne N."/>
            <person name="Couloux A."/>
            <person name="Denny R."/>
            <person name="Deshpande S."/>
            <person name="Dai X."/>
            <person name="Doyle J.J."/>
            <person name="Dudez A.M."/>
            <person name="Farmer A.D."/>
            <person name="Fouteau S."/>
            <person name="Franken C."/>
            <person name="Gibelin C."/>
            <person name="Gish J."/>
            <person name="Goldstein S."/>
            <person name="Gonzalez A.J."/>
            <person name="Green P.J."/>
            <person name="Hallab A."/>
            <person name="Hartog M."/>
            <person name="Hua A."/>
            <person name="Humphray S.J."/>
            <person name="Jeong D.H."/>
            <person name="Jing Y."/>
            <person name="Jocker A."/>
            <person name="Kenton S.M."/>
            <person name="Kim D.J."/>
            <person name="Klee K."/>
            <person name="Lai H."/>
            <person name="Lang C."/>
            <person name="Lin S."/>
            <person name="Macmil S.L."/>
            <person name="Magdelenat G."/>
            <person name="Matthews L."/>
            <person name="McCorrison J."/>
            <person name="Monaghan E.L."/>
            <person name="Mun J.H."/>
            <person name="Najar F.Z."/>
            <person name="Nicholson C."/>
            <person name="Noirot C."/>
            <person name="O'Bleness M."/>
            <person name="Paule C.R."/>
            <person name="Poulain J."/>
            <person name="Prion F."/>
            <person name="Qin B."/>
            <person name="Qu C."/>
            <person name="Retzel E.F."/>
            <person name="Riddle C."/>
            <person name="Sallet E."/>
            <person name="Samain S."/>
            <person name="Samson N."/>
            <person name="Sanders I."/>
            <person name="Saurat O."/>
            <person name="Scarpelli C."/>
            <person name="Schiex T."/>
            <person name="Segurens B."/>
            <person name="Severin A.J."/>
            <person name="Sherrier D.J."/>
            <person name="Shi R."/>
            <person name="Sims S."/>
            <person name="Singer S.R."/>
            <person name="Sinharoy S."/>
            <person name="Sterck L."/>
            <person name="Viollet A."/>
            <person name="Wang B.B."/>
            <person name="Wang K."/>
            <person name="Wang M."/>
            <person name="Wang X."/>
            <person name="Warfsmann J."/>
            <person name="Weissenbach J."/>
            <person name="White D.D."/>
            <person name="White J.D."/>
            <person name="Wiley G.B."/>
            <person name="Wincker P."/>
            <person name="Xing Y."/>
            <person name="Yang L."/>
            <person name="Yao Z."/>
            <person name="Ying F."/>
            <person name="Zhai J."/>
            <person name="Zhou L."/>
            <person name="Zuber A."/>
            <person name="Denarie J."/>
            <person name="Dixon R.A."/>
            <person name="May G.D."/>
            <person name="Schwartz D.C."/>
            <person name="Rogers J."/>
            <person name="Quetier F."/>
            <person name="Town C.D."/>
            <person name="Roe B.A."/>
        </authorList>
    </citation>
    <scope>NUCLEOTIDE SEQUENCE [LARGE SCALE GENOMIC DNA]</scope>
    <source>
        <strain evidence="9">A17</strain>
        <strain evidence="10 11">cv. Jemalong A17</strain>
    </source>
</reference>
<dbReference type="PANTHER" id="PTHR45654:SF9">
    <property type="entry name" value="HOMEOBOX-LEUCINE ZIPPER PROTEIN HDG10-RELATED"/>
    <property type="match status" value="1"/>
</dbReference>
<dbReference type="PROSITE" id="PS00027">
    <property type="entry name" value="HOMEOBOX_1"/>
    <property type="match status" value="1"/>
</dbReference>
<protein>
    <submittedName>
        <fullName evidence="9">Homeobox leucine zipper protein</fullName>
    </submittedName>
</protein>
<gene>
    <name evidence="9" type="ordered locus">MTR_6g027290</name>
</gene>
<reference evidence="9 11" key="2">
    <citation type="journal article" date="2014" name="BMC Genomics">
        <title>An improved genome release (version Mt4.0) for the model legume Medicago truncatula.</title>
        <authorList>
            <person name="Tang H."/>
            <person name="Krishnakumar V."/>
            <person name="Bidwell S."/>
            <person name="Rosen B."/>
            <person name="Chan A."/>
            <person name="Zhou S."/>
            <person name="Gentzbittel L."/>
            <person name="Childs K.L."/>
            <person name="Yandell M."/>
            <person name="Gundlach H."/>
            <person name="Mayer K.F."/>
            <person name="Schwartz D.C."/>
            <person name="Town C.D."/>
        </authorList>
    </citation>
    <scope>GENOME REANNOTATION</scope>
    <source>
        <strain evidence="9">A17</strain>
        <strain evidence="10 11">cv. Jemalong A17</strain>
    </source>
</reference>
<keyword evidence="4 5" id="KW-0539">Nucleus</keyword>
<dbReference type="SMART" id="SM00389">
    <property type="entry name" value="HOX"/>
    <property type="match status" value="1"/>
</dbReference>
<evidence type="ECO:0000256" key="2">
    <source>
        <dbReference type="ARBA" id="ARBA00023125"/>
    </source>
</evidence>
<evidence type="ECO:0000256" key="6">
    <source>
        <dbReference type="RuleBase" id="RU000682"/>
    </source>
</evidence>
<evidence type="ECO:0000256" key="3">
    <source>
        <dbReference type="ARBA" id="ARBA00023155"/>
    </source>
</evidence>
<evidence type="ECO:0000256" key="7">
    <source>
        <dbReference type="SAM" id="Coils"/>
    </source>
</evidence>
<dbReference type="GO" id="GO:0003677">
    <property type="term" value="F:DNA binding"/>
    <property type="evidence" value="ECO:0007669"/>
    <property type="project" value="UniProtKB-UniRule"/>
</dbReference>
<evidence type="ECO:0000259" key="8">
    <source>
        <dbReference type="PROSITE" id="PS50071"/>
    </source>
</evidence>
<proteinExistence type="predicted"/>
<name>A0A072U821_MEDTR</name>
<dbReference type="PANTHER" id="PTHR45654">
    <property type="entry name" value="HOMEOBOX-LEUCINE ZIPPER PROTEIN MERISTEM L1"/>
    <property type="match status" value="1"/>
</dbReference>
<reference evidence="10" key="3">
    <citation type="submission" date="2015-04" db="UniProtKB">
        <authorList>
            <consortium name="EnsemblPlants"/>
        </authorList>
    </citation>
    <scope>IDENTIFICATION</scope>
    <source>
        <strain evidence="10">cv. Jemalong A17</strain>
    </source>
</reference>
<sequence>MVYSMGGIGGSGDKAIDNSVSNNQSRPQYKGFSDYQISILQKFMAWNSNPNEAQRNQLAKKVGLEPKQIKHWFDNKRATVKKKDMKEDNKALCAARKELITENIVVKKILKMTFCESCGGPSFPMHEHERFMQKMRMENEMLKEKIEKISTLLARYEQKEISQLEFEHTFACLNAF</sequence>
<dbReference type="EnsemblPlants" id="KEH25526">
    <property type="protein sequence ID" value="KEH25526"/>
    <property type="gene ID" value="MTR_6g027290"/>
</dbReference>
<keyword evidence="3 5" id="KW-0371">Homeobox</keyword>
<evidence type="ECO:0000256" key="5">
    <source>
        <dbReference type="PROSITE-ProRule" id="PRU00108"/>
    </source>
</evidence>
<feature type="domain" description="Homeobox" evidence="8">
    <location>
        <begin position="23"/>
        <end position="83"/>
    </location>
</feature>
<accession>A0A072U821</accession>
<dbReference type="Proteomes" id="UP000002051">
    <property type="component" value="Chromosome 6"/>
</dbReference>
<dbReference type="HOGENOM" id="CLU_118408_0_0_1"/>
<comment type="subcellular location">
    <subcellularLocation>
        <location evidence="1 5 6">Nucleus</location>
    </subcellularLocation>
</comment>
<dbReference type="Pfam" id="PF00046">
    <property type="entry name" value="Homeodomain"/>
    <property type="match status" value="1"/>
</dbReference>
<dbReference type="PROSITE" id="PS50071">
    <property type="entry name" value="HOMEOBOX_2"/>
    <property type="match status" value="1"/>
</dbReference>
<evidence type="ECO:0000313" key="10">
    <source>
        <dbReference type="EnsemblPlants" id="KEH25526"/>
    </source>
</evidence>
<dbReference type="InterPro" id="IPR001356">
    <property type="entry name" value="HD"/>
</dbReference>
<dbReference type="SUPFAM" id="SSF46689">
    <property type="entry name" value="Homeodomain-like"/>
    <property type="match status" value="1"/>
</dbReference>
<keyword evidence="7" id="KW-0175">Coiled coil</keyword>
<evidence type="ECO:0000256" key="1">
    <source>
        <dbReference type="ARBA" id="ARBA00004123"/>
    </source>
</evidence>
<organism evidence="9 11">
    <name type="scientific">Medicago truncatula</name>
    <name type="common">Barrel medic</name>
    <name type="synonym">Medicago tribuloides</name>
    <dbReference type="NCBI Taxonomy" id="3880"/>
    <lineage>
        <taxon>Eukaryota</taxon>
        <taxon>Viridiplantae</taxon>
        <taxon>Streptophyta</taxon>
        <taxon>Embryophyta</taxon>
        <taxon>Tracheophyta</taxon>
        <taxon>Spermatophyta</taxon>
        <taxon>Magnoliopsida</taxon>
        <taxon>eudicotyledons</taxon>
        <taxon>Gunneridae</taxon>
        <taxon>Pentapetalae</taxon>
        <taxon>rosids</taxon>
        <taxon>fabids</taxon>
        <taxon>Fabales</taxon>
        <taxon>Fabaceae</taxon>
        <taxon>Papilionoideae</taxon>
        <taxon>50 kb inversion clade</taxon>
        <taxon>NPAAA clade</taxon>
        <taxon>Hologalegina</taxon>
        <taxon>IRL clade</taxon>
        <taxon>Trifolieae</taxon>
        <taxon>Medicago</taxon>
    </lineage>
</organism>
<dbReference type="Gene3D" id="1.10.10.60">
    <property type="entry name" value="Homeodomain-like"/>
    <property type="match status" value="1"/>
</dbReference>